<dbReference type="EMBL" id="JASCTH010000018">
    <property type="protein sequence ID" value="MDI6102070.1"/>
    <property type="molecule type" value="Genomic_DNA"/>
</dbReference>
<accession>A0ABT6WQR0</accession>
<comment type="caution">
    <text evidence="1">The sequence shown here is derived from an EMBL/GenBank/DDBJ whole genome shotgun (WGS) entry which is preliminary data.</text>
</comment>
<organism evidence="1 2">
    <name type="scientific">Actinoplanes sandaracinus</name>
    <dbReference type="NCBI Taxonomy" id="3045177"/>
    <lineage>
        <taxon>Bacteria</taxon>
        <taxon>Bacillati</taxon>
        <taxon>Actinomycetota</taxon>
        <taxon>Actinomycetes</taxon>
        <taxon>Micromonosporales</taxon>
        <taxon>Micromonosporaceae</taxon>
        <taxon>Actinoplanes</taxon>
    </lineage>
</organism>
<evidence type="ECO:0000313" key="1">
    <source>
        <dbReference type="EMBL" id="MDI6102070.1"/>
    </source>
</evidence>
<evidence type="ECO:0000313" key="2">
    <source>
        <dbReference type="Proteomes" id="UP001241758"/>
    </source>
</evidence>
<proteinExistence type="predicted"/>
<dbReference type="RefSeq" id="WP_282763080.1">
    <property type="nucleotide sequence ID" value="NZ_JASCTH010000018.1"/>
</dbReference>
<sequence>MAETGADTPPPRHRQVGLQFHACGPEAINMVASWAKEHDLAAALGRLFPDEQVAVRDGDFTAALAIIPLPDFVMLSRRPLHLGNDLRFRELAEANTGALILNLGRHTAEGIRESALGAITYDSADLELWRRLIARARRSMRSGAIITNQVTGASAETRSHRYTDEALQLQSTGVTMLATAGWNTYQLSPDLNPA</sequence>
<reference evidence="1 2" key="1">
    <citation type="submission" date="2023-05" db="EMBL/GenBank/DDBJ databases">
        <title>Actinoplanes sp. NEAU-A12 genome sequencing.</title>
        <authorList>
            <person name="Wang Z.-S."/>
        </authorList>
    </citation>
    <scope>NUCLEOTIDE SEQUENCE [LARGE SCALE GENOMIC DNA]</scope>
    <source>
        <strain evidence="1 2">NEAU-A12</strain>
    </source>
</reference>
<protein>
    <submittedName>
        <fullName evidence="1">Uncharacterized protein</fullName>
    </submittedName>
</protein>
<gene>
    <name evidence="1" type="ORF">QLQ12_25965</name>
</gene>
<name>A0ABT6WQR0_9ACTN</name>
<dbReference type="Proteomes" id="UP001241758">
    <property type="component" value="Unassembled WGS sequence"/>
</dbReference>
<keyword evidence="2" id="KW-1185">Reference proteome</keyword>